<accession>A0ABM6KEY9</accession>
<reference evidence="2 3" key="1">
    <citation type="submission" date="2017-04" db="EMBL/GenBank/DDBJ databases">
        <title>Complete Genome Sequence of the Bacillus horikoshii 20a strain from Cuatro Cienegas, Coahuila, Mexico.</title>
        <authorList>
            <person name="Zarza E."/>
            <person name="Alcaraz L.D."/>
            <person name="Aguilar-Salinas B."/>
            <person name="Islas A."/>
            <person name="Olmedo-Alvarez G."/>
        </authorList>
    </citation>
    <scope>NUCLEOTIDE SEQUENCE [LARGE SCALE GENOMIC DNA]</scope>
    <source>
        <strain evidence="2 3">20a</strain>
    </source>
</reference>
<evidence type="ECO:0000313" key="2">
    <source>
        <dbReference type="EMBL" id="ART74866.1"/>
    </source>
</evidence>
<dbReference type="Proteomes" id="UP000195573">
    <property type="component" value="Chromosome"/>
</dbReference>
<feature type="coiled-coil region" evidence="1">
    <location>
        <begin position="537"/>
        <end position="567"/>
    </location>
</feature>
<keyword evidence="3" id="KW-1185">Reference proteome</keyword>
<evidence type="ECO:0000313" key="3">
    <source>
        <dbReference type="Proteomes" id="UP000195573"/>
    </source>
</evidence>
<keyword evidence="1" id="KW-0175">Coiled coil</keyword>
<organism evidence="2 3">
    <name type="scientific">Sutcliffiella horikoshii</name>
    <dbReference type="NCBI Taxonomy" id="79883"/>
    <lineage>
        <taxon>Bacteria</taxon>
        <taxon>Bacillati</taxon>
        <taxon>Bacillota</taxon>
        <taxon>Bacilli</taxon>
        <taxon>Bacillales</taxon>
        <taxon>Bacillaceae</taxon>
        <taxon>Sutcliffiella</taxon>
    </lineage>
</organism>
<name>A0ABM6KEY9_9BACI</name>
<proteinExistence type="predicted"/>
<evidence type="ECO:0008006" key="4">
    <source>
        <dbReference type="Google" id="ProtNLM"/>
    </source>
</evidence>
<sequence>MRGGNLDWKRFEADSFYSQMLTYWYDEWNSISEEVKNGMIGIDIVNVRVVLLDIINEYELNQFESENNRKVYIKLIDTLISKKYISFFREELLILKEKLEKKEKTAVYVISKELSSLISKQSFAHILFDELYSILEKKSFQKKDRLKVKEFTKEIIVELVTSGMDVEDVKNISSEVFESYSIHEGKIYIRYKGIPEDLQTEVEKKAYIDSLSIQHRLDFFRKQILSEENEYIFIYPIWGMVTIPKSNDTSIFGCQLYRPDVEKMLGEDVHFDETFDTSYIEEQSKEFDPNDRYKYQSRCNAKVLVTGTSFNSATKIAESKFLNLLNSLNFYYGHKYHEFFWDGQYRGKKVDEENGSFGTLFGSRDDKQIRRNISRSNPIFLSDKKYENIKKISKVIQELEKRELFYEANTILSVFDIMSKAQWQNQENKLLNYWIAVESLANISKKDSESKFTFIKETISNMFFLWEQYRPLRNLFRLTDIYSRSFYEKDNTINIPGDFLKSVGIFTSRSEDAVVHLKNFYDRMEELKEYTTKEKFLDEIEDTITFYKNNKEALKQLREKRSEVKLTVDYIYKCRNQIVHNGYVDKNLVPYLVNFAEAYANTLMNRILEVYSNGQYNLQIYFIKEMYEGNLLEKKLSSNIPFKIDLGD</sequence>
<dbReference type="EMBL" id="CP020880">
    <property type="protein sequence ID" value="ART74866.1"/>
    <property type="molecule type" value="Genomic_DNA"/>
</dbReference>
<evidence type="ECO:0000256" key="1">
    <source>
        <dbReference type="SAM" id="Coils"/>
    </source>
</evidence>
<protein>
    <recommendedName>
        <fullName evidence="4">Apea-like HEPN domain-containing protein</fullName>
    </recommendedName>
</protein>
<gene>
    <name evidence="2" type="ORF">B4U37_01850</name>
</gene>